<dbReference type="Pfam" id="PF13012">
    <property type="entry name" value="MitMem_reg"/>
    <property type="match status" value="1"/>
</dbReference>
<dbReference type="GO" id="GO:0000338">
    <property type="term" value="P:protein deneddylation"/>
    <property type="evidence" value="ECO:0007669"/>
    <property type="project" value="InterPro"/>
</dbReference>
<evidence type="ECO:0000313" key="5">
    <source>
        <dbReference type="Proteomes" id="UP000789706"/>
    </source>
</evidence>
<dbReference type="GO" id="GO:0008180">
    <property type="term" value="C:COP9 signalosome"/>
    <property type="evidence" value="ECO:0007669"/>
    <property type="project" value="UniProtKB-UniRule"/>
</dbReference>
<dbReference type="Gene3D" id="3.40.140.10">
    <property type="entry name" value="Cytidine Deaminase, domain 2"/>
    <property type="match status" value="2"/>
</dbReference>
<dbReference type="InterPro" id="IPR024969">
    <property type="entry name" value="EIF3F/CSN6-like_C"/>
</dbReference>
<sequence>MTDTDINMEIITPEGETPQQVTISPLVSNAPNNSDHFTRIKMQQQLQNPQVIGALVGTQNGRDVEITNSYELDITVIDGKMMKFNESPLFLQMNPFEMVTSKNLPITVYESIIDIIDGQAHTLFIKSQYKIETGEAERIAVDHVAHTVLGEGGEGSSSPVDHDILRQIAALCNRLPTIDSLDFKQEFLTEYNDVLLTSYLATITKGTNSINELVDKFNIATSTSRQSGRGRHQTHQGFPNF</sequence>
<dbReference type="AlphaFoldDB" id="A0A9N9BXS1"/>
<evidence type="ECO:0000256" key="1">
    <source>
        <dbReference type="ARBA" id="ARBA00010893"/>
    </source>
</evidence>
<dbReference type="PANTHER" id="PTHR10540">
    <property type="entry name" value="EUKARYOTIC TRANSLATION INITIATION FACTOR 3 SUBUNIT F-RELATED"/>
    <property type="match status" value="1"/>
</dbReference>
<protein>
    <recommendedName>
        <fullName evidence="2">COP9 signalosome complex subunit 6</fullName>
    </recommendedName>
</protein>
<dbReference type="EMBL" id="CAJVPK010001261">
    <property type="protein sequence ID" value="CAG8579242.1"/>
    <property type="molecule type" value="Genomic_DNA"/>
</dbReference>
<dbReference type="OrthoDB" id="1378at2759"/>
<feature type="domain" description="EIF3F/CSN6-like C-terminal" evidence="3">
    <location>
        <begin position="158"/>
        <end position="215"/>
    </location>
</feature>
<dbReference type="GO" id="GO:0005737">
    <property type="term" value="C:cytoplasm"/>
    <property type="evidence" value="ECO:0007669"/>
    <property type="project" value="UniProtKB-SubCell"/>
</dbReference>
<dbReference type="Proteomes" id="UP000789706">
    <property type="component" value="Unassembled WGS sequence"/>
</dbReference>
<name>A0A9N9BXS1_9GLOM</name>
<keyword evidence="5" id="KW-1185">Reference proteome</keyword>
<comment type="similarity">
    <text evidence="1 2">Belongs to the peptidase M67A family. CSN6 subfamily.</text>
</comment>
<keyword evidence="2" id="KW-0736">Signalosome</keyword>
<comment type="caution">
    <text evidence="4">The sequence shown here is derived from an EMBL/GenBank/DDBJ whole genome shotgun (WGS) entry which is preliminary data.</text>
</comment>
<evidence type="ECO:0000256" key="2">
    <source>
        <dbReference type="RuleBase" id="RU367006"/>
    </source>
</evidence>
<comment type="function">
    <text evidence="2">Component of the COP9 signalosome complex (CSN), a complex involved in various cellular and developmental processes.</text>
</comment>
<dbReference type="PANTHER" id="PTHR10540:SF8">
    <property type="entry name" value="COP9 SIGNALOSOME COMPLEX SUBUNIT 6"/>
    <property type="match status" value="1"/>
</dbReference>
<evidence type="ECO:0000259" key="3">
    <source>
        <dbReference type="Pfam" id="PF13012"/>
    </source>
</evidence>
<organism evidence="4 5">
    <name type="scientific">Diversispora eburnea</name>
    <dbReference type="NCBI Taxonomy" id="1213867"/>
    <lineage>
        <taxon>Eukaryota</taxon>
        <taxon>Fungi</taxon>
        <taxon>Fungi incertae sedis</taxon>
        <taxon>Mucoromycota</taxon>
        <taxon>Glomeromycotina</taxon>
        <taxon>Glomeromycetes</taxon>
        <taxon>Diversisporales</taxon>
        <taxon>Diversisporaceae</taxon>
        <taxon>Diversispora</taxon>
    </lineage>
</organism>
<reference evidence="4" key="1">
    <citation type="submission" date="2021-06" db="EMBL/GenBank/DDBJ databases">
        <authorList>
            <person name="Kallberg Y."/>
            <person name="Tangrot J."/>
            <person name="Rosling A."/>
        </authorList>
    </citation>
    <scope>NUCLEOTIDE SEQUENCE</scope>
    <source>
        <strain evidence="4">AZ414A</strain>
    </source>
</reference>
<proteinExistence type="inferred from homology"/>
<gene>
    <name evidence="4" type="ORF">DEBURN_LOCUS8490</name>
</gene>
<dbReference type="InterPro" id="IPR033859">
    <property type="entry name" value="MPN_CSN6"/>
</dbReference>
<keyword evidence="2" id="KW-0539">Nucleus</keyword>
<comment type="subcellular location">
    <subcellularLocation>
        <location evidence="2">Cytoplasm</location>
    </subcellularLocation>
    <subcellularLocation>
        <location evidence="2">Nucleus</location>
    </subcellularLocation>
</comment>
<keyword evidence="2" id="KW-0963">Cytoplasm</keyword>
<evidence type="ECO:0000313" key="4">
    <source>
        <dbReference type="EMBL" id="CAG8579242.1"/>
    </source>
</evidence>
<dbReference type="CDD" id="cd08063">
    <property type="entry name" value="MPN_CSN6"/>
    <property type="match status" value="1"/>
</dbReference>
<accession>A0A9N9BXS1</accession>